<keyword evidence="2 7" id="KW-0479">Metal-binding</keyword>
<dbReference type="GO" id="GO:0008833">
    <property type="term" value="F:deoxyribonuclease IV (phage-T4-induced) activity"/>
    <property type="evidence" value="ECO:0007669"/>
    <property type="project" value="UniProtKB-UniRule"/>
</dbReference>
<dbReference type="HAMAP" id="MF_00152">
    <property type="entry name" value="Nfo"/>
    <property type="match status" value="1"/>
</dbReference>
<evidence type="ECO:0000313" key="10">
    <source>
        <dbReference type="Proteomes" id="UP000228711"/>
    </source>
</evidence>
<name>A0A2H0YUN8_9BACT</name>
<feature type="domain" description="Xylose isomerase-like TIM barrel" evidence="8">
    <location>
        <begin position="17"/>
        <end position="263"/>
    </location>
</feature>
<dbReference type="GO" id="GO:0006284">
    <property type="term" value="P:base-excision repair"/>
    <property type="evidence" value="ECO:0007669"/>
    <property type="project" value="TreeGrafter"/>
</dbReference>
<keyword evidence="5 7" id="KW-0862">Zinc</keyword>
<keyword evidence="3 7" id="KW-0227">DNA damage</keyword>
<dbReference type="EC" id="3.1.21.2" evidence="7"/>
<dbReference type="EMBL" id="PEXV01000102">
    <property type="protein sequence ID" value="PIS41453.1"/>
    <property type="molecule type" value="Genomic_DNA"/>
</dbReference>
<dbReference type="InterPro" id="IPR036237">
    <property type="entry name" value="Xyl_isomerase-like_sf"/>
</dbReference>
<evidence type="ECO:0000256" key="6">
    <source>
        <dbReference type="ARBA" id="ARBA00023204"/>
    </source>
</evidence>
<keyword evidence="6 7" id="KW-0234">DNA repair</keyword>
<dbReference type="FunFam" id="3.20.20.150:FF:000001">
    <property type="entry name" value="Probable endonuclease 4"/>
    <property type="match status" value="1"/>
</dbReference>
<keyword evidence="7" id="KW-0540">Nuclease</keyword>
<comment type="function">
    <text evidence="7">Endonuclease IV plays a role in DNA repair. It cleaves phosphodiester bonds at apurinic or apyrimidinic (AP) sites, generating a 3'-hydroxyl group and a 5'-terminal sugar phosphate.</text>
</comment>
<feature type="binding site" evidence="7">
    <location>
        <position position="258"/>
    </location>
    <ligand>
        <name>Zn(2+)</name>
        <dbReference type="ChEBI" id="CHEBI:29105"/>
        <label>2</label>
    </ligand>
</feature>
<evidence type="ECO:0000256" key="2">
    <source>
        <dbReference type="ARBA" id="ARBA00022723"/>
    </source>
</evidence>
<dbReference type="Proteomes" id="UP000228711">
    <property type="component" value="Unassembled WGS sequence"/>
</dbReference>
<dbReference type="InterPro" id="IPR018246">
    <property type="entry name" value="AP_endonuc_F2_Zn_BS"/>
</dbReference>
<dbReference type="Gene3D" id="3.20.20.150">
    <property type="entry name" value="Divalent-metal-dependent TIM barrel enzymes"/>
    <property type="match status" value="1"/>
</dbReference>
<dbReference type="GO" id="GO:0008081">
    <property type="term" value="F:phosphoric diester hydrolase activity"/>
    <property type="evidence" value="ECO:0007669"/>
    <property type="project" value="TreeGrafter"/>
</dbReference>
<feature type="binding site" evidence="7">
    <location>
        <position position="226"/>
    </location>
    <ligand>
        <name>Zn(2+)</name>
        <dbReference type="ChEBI" id="CHEBI:29105"/>
        <label>3</label>
    </ligand>
</feature>
<comment type="similarity">
    <text evidence="1 7">Belongs to the AP endonuclease 2 family.</text>
</comment>
<feature type="binding site" evidence="7">
    <location>
        <position position="142"/>
    </location>
    <ligand>
        <name>Zn(2+)</name>
        <dbReference type="ChEBI" id="CHEBI:29105"/>
        <label>1</label>
    </ligand>
</feature>
<dbReference type="GO" id="GO:0003677">
    <property type="term" value="F:DNA binding"/>
    <property type="evidence" value="ECO:0007669"/>
    <property type="project" value="InterPro"/>
</dbReference>
<comment type="catalytic activity">
    <reaction evidence="7">
        <text>Endonucleolytic cleavage to 5'-phosphooligonucleotide end-products.</text>
        <dbReference type="EC" id="3.1.21.2"/>
    </reaction>
</comment>
<reference evidence="10" key="1">
    <citation type="submission" date="2017-09" db="EMBL/GenBank/DDBJ databases">
        <title>Depth-based differentiation of microbial function through sediment-hosted aquifers and enrichment of novel symbionts in the deep terrestrial subsurface.</title>
        <authorList>
            <person name="Probst A.J."/>
            <person name="Ladd B."/>
            <person name="Jarett J.K."/>
            <person name="Geller-Mcgrath D.E."/>
            <person name="Sieber C.M.K."/>
            <person name="Emerson J.B."/>
            <person name="Anantharaman K."/>
            <person name="Thomas B.C."/>
            <person name="Malmstrom R."/>
            <person name="Stieglmeier M."/>
            <person name="Klingl A."/>
            <person name="Woyke T."/>
            <person name="Ryan C.M."/>
            <person name="Banfield J.F."/>
        </authorList>
    </citation>
    <scope>NUCLEOTIDE SEQUENCE [LARGE SCALE GENOMIC DNA]</scope>
</reference>
<dbReference type="SUPFAM" id="SSF51658">
    <property type="entry name" value="Xylose isomerase-like"/>
    <property type="match status" value="1"/>
</dbReference>
<gene>
    <name evidence="7" type="primary">nfo</name>
    <name evidence="9" type="ORF">COT25_02970</name>
</gene>
<evidence type="ECO:0000259" key="8">
    <source>
        <dbReference type="Pfam" id="PF01261"/>
    </source>
</evidence>
<accession>A0A2H0YUN8</accession>
<comment type="cofactor">
    <cofactor evidence="7">
        <name>Zn(2+)</name>
        <dbReference type="ChEBI" id="CHEBI:29105"/>
    </cofactor>
    <text evidence="7">Binds 3 Zn(2+) ions.</text>
</comment>
<dbReference type="PANTHER" id="PTHR21445">
    <property type="entry name" value="ENDONUCLEASE IV ENDODEOXYRIBONUCLEASE IV"/>
    <property type="match status" value="1"/>
</dbReference>
<proteinExistence type="inferred from homology"/>
<dbReference type="PANTHER" id="PTHR21445:SF0">
    <property type="entry name" value="APURINIC-APYRIMIDINIC ENDONUCLEASE"/>
    <property type="match status" value="1"/>
</dbReference>
<dbReference type="PROSITE" id="PS00730">
    <property type="entry name" value="AP_NUCLEASE_F2_2"/>
    <property type="match status" value="1"/>
</dbReference>
<dbReference type="PROSITE" id="PS51432">
    <property type="entry name" value="AP_NUCLEASE_F2_4"/>
    <property type="match status" value="1"/>
</dbReference>
<evidence type="ECO:0000256" key="5">
    <source>
        <dbReference type="ARBA" id="ARBA00022833"/>
    </source>
</evidence>
<dbReference type="PROSITE" id="PS00731">
    <property type="entry name" value="AP_NUCLEASE_F2_3"/>
    <property type="match status" value="1"/>
</dbReference>
<keyword evidence="4 7" id="KW-0378">Hydrolase</keyword>
<organism evidence="9 10">
    <name type="scientific">Candidatus Kerfeldbacteria bacterium CG08_land_8_20_14_0_20_42_7</name>
    <dbReference type="NCBI Taxonomy" id="2014245"/>
    <lineage>
        <taxon>Bacteria</taxon>
        <taxon>Candidatus Kerfeldiibacteriota</taxon>
    </lineage>
</organism>
<evidence type="ECO:0000256" key="3">
    <source>
        <dbReference type="ARBA" id="ARBA00022763"/>
    </source>
</evidence>
<evidence type="ECO:0000256" key="4">
    <source>
        <dbReference type="ARBA" id="ARBA00022801"/>
    </source>
</evidence>
<keyword evidence="7 9" id="KW-0255">Endonuclease</keyword>
<dbReference type="InterPro" id="IPR013022">
    <property type="entry name" value="Xyl_isomerase-like_TIM-brl"/>
</dbReference>
<feature type="binding site" evidence="7">
    <location>
        <position position="106"/>
    </location>
    <ligand>
        <name>Zn(2+)</name>
        <dbReference type="ChEBI" id="CHEBI:29105"/>
        <label>1</label>
    </ligand>
</feature>
<evidence type="ECO:0000256" key="7">
    <source>
        <dbReference type="HAMAP-Rule" id="MF_00152"/>
    </source>
</evidence>
<feature type="binding site" evidence="7">
    <location>
        <position position="142"/>
    </location>
    <ligand>
        <name>Zn(2+)</name>
        <dbReference type="ChEBI" id="CHEBI:29105"/>
        <label>2</label>
    </ligand>
</feature>
<comment type="caution">
    <text evidence="9">The sequence shown here is derived from an EMBL/GenBank/DDBJ whole genome shotgun (WGS) entry which is preliminary data.</text>
</comment>
<protein>
    <recommendedName>
        <fullName evidence="7">Probable endonuclease 4</fullName>
        <ecNumber evidence="7">3.1.21.2</ecNumber>
    </recommendedName>
    <alternativeName>
        <fullName evidence="7">Endodeoxyribonuclease IV</fullName>
    </alternativeName>
    <alternativeName>
        <fullName evidence="7">Endonuclease IV</fullName>
    </alternativeName>
</protein>
<dbReference type="CDD" id="cd00019">
    <property type="entry name" value="AP2Ec"/>
    <property type="match status" value="1"/>
</dbReference>
<dbReference type="Pfam" id="PF01261">
    <property type="entry name" value="AP_endonuc_2"/>
    <property type="match status" value="1"/>
</dbReference>
<dbReference type="InterPro" id="IPR001719">
    <property type="entry name" value="AP_endonuc_2"/>
</dbReference>
<feature type="binding site" evidence="7">
    <location>
        <position position="179"/>
    </location>
    <ligand>
        <name>Zn(2+)</name>
        <dbReference type="ChEBI" id="CHEBI:29105"/>
        <label>3</label>
    </ligand>
</feature>
<feature type="binding site" evidence="7">
    <location>
        <position position="66"/>
    </location>
    <ligand>
        <name>Zn(2+)</name>
        <dbReference type="ChEBI" id="CHEBI:29105"/>
        <label>1</label>
    </ligand>
</feature>
<dbReference type="SMART" id="SM00518">
    <property type="entry name" value="AP2Ec"/>
    <property type="match status" value="1"/>
</dbReference>
<dbReference type="AlphaFoldDB" id="A0A2H0YUN8"/>
<evidence type="ECO:0000313" key="9">
    <source>
        <dbReference type="EMBL" id="PIS41453.1"/>
    </source>
</evidence>
<sequence length="277" mass="30609">MRIGLHVSAAGGADKTIERAKELKCETFQFFSRSPQGGPAPVLTKEIISRFQTGLKKADLVDPIIHTPYFINLCSTNERIKKGSIKIIREELERATKLGVPFVVTHLAASKDLDQITALHEVARGIKKILTGYKGSATLLLENAAGAGTVIGSTFEELAVLMKAAPNKKKVGVCIDTCHLFASGYDIRDAKTVQKTLKKFDRIIGKKYLRYIHANDSRTGLGEKKDRHEHVGEGYIGIAGFKALLRHPMLQDIPITLETNHDGKHITDLKKLKSYRP</sequence>
<feature type="binding site" evidence="7">
    <location>
        <position position="228"/>
    </location>
    <ligand>
        <name>Zn(2+)</name>
        <dbReference type="ChEBI" id="CHEBI:29105"/>
        <label>3</label>
    </ligand>
</feature>
<dbReference type="GO" id="GO:0008270">
    <property type="term" value="F:zinc ion binding"/>
    <property type="evidence" value="ECO:0007669"/>
    <property type="project" value="UniProtKB-UniRule"/>
</dbReference>
<dbReference type="GO" id="GO:0003906">
    <property type="term" value="F:DNA-(apurinic or apyrimidinic site) endonuclease activity"/>
    <property type="evidence" value="ECO:0007669"/>
    <property type="project" value="TreeGrafter"/>
</dbReference>
<feature type="binding site" evidence="7">
    <location>
        <position position="213"/>
    </location>
    <ligand>
        <name>Zn(2+)</name>
        <dbReference type="ChEBI" id="CHEBI:29105"/>
        <label>2</label>
    </ligand>
</feature>
<dbReference type="NCBIfam" id="TIGR00587">
    <property type="entry name" value="nfo"/>
    <property type="match status" value="1"/>
</dbReference>
<evidence type="ECO:0000256" key="1">
    <source>
        <dbReference type="ARBA" id="ARBA00005340"/>
    </source>
</evidence>
<feature type="binding site" evidence="7">
    <location>
        <position position="176"/>
    </location>
    <ligand>
        <name>Zn(2+)</name>
        <dbReference type="ChEBI" id="CHEBI:29105"/>
        <label>2</label>
    </ligand>
</feature>